<proteinExistence type="predicted"/>
<dbReference type="EMBL" id="SDWT01000003">
    <property type="protein sequence ID" value="RYB90996.1"/>
    <property type="molecule type" value="Genomic_DNA"/>
</dbReference>
<dbReference type="OrthoDB" id="3481861at2"/>
<keyword evidence="2" id="KW-1185">Reference proteome</keyword>
<accession>A0A4Q2RR39</accession>
<reference evidence="1 2" key="1">
    <citation type="submission" date="2019-01" db="EMBL/GenBank/DDBJ databases">
        <title>Novel species of Nocardioides.</title>
        <authorList>
            <person name="Liu Q."/>
            <person name="Xin Y.-H."/>
        </authorList>
    </citation>
    <scope>NUCLEOTIDE SEQUENCE [LARGE SCALE GENOMIC DNA]</scope>
    <source>
        <strain evidence="1 2">CGMCC 4.6882</strain>
    </source>
</reference>
<dbReference type="Proteomes" id="UP000294071">
    <property type="component" value="Unassembled WGS sequence"/>
</dbReference>
<comment type="caution">
    <text evidence="1">The sequence shown here is derived from an EMBL/GenBank/DDBJ whole genome shotgun (WGS) entry which is preliminary data.</text>
</comment>
<sequence length="228" mass="25383">MSLVANTAELAHGFTMADVDRAARIAASRAKAPMLGYDERKDIAWMAIVEAIYASDERPENLGQIGFTAISQEATDVQRHHGKLSYRKLERDEWAPHFAIYWRAVAGSGSFSEQVEERVALGQVLGALTAEEYDVIATLAAFGNHAAAAEALCLTRTTFTTRLMRVRRKINALWLAPETPVGPRKRADGKCSYGHDLDEHGYQSKTRDHTLCRVCLRNAARRRRARVA</sequence>
<dbReference type="AlphaFoldDB" id="A0A4Q2RR39"/>
<protein>
    <submittedName>
        <fullName evidence="1">Uncharacterized protein</fullName>
    </submittedName>
</protein>
<dbReference type="RefSeq" id="WP_129401894.1">
    <property type="nucleotide sequence ID" value="NZ_SDWT01000003.1"/>
</dbReference>
<name>A0A4Q2RR39_9ACTN</name>
<evidence type="ECO:0000313" key="2">
    <source>
        <dbReference type="Proteomes" id="UP000294071"/>
    </source>
</evidence>
<gene>
    <name evidence="1" type="ORF">EUA93_18855</name>
</gene>
<organism evidence="1 2">
    <name type="scientific">Nocardioides oleivorans</name>
    <dbReference type="NCBI Taxonomy" id="273676"/>
    <lineage>
        <taxon>Bacteria</taxon>
        <taxon>Bacillati</taxon>
        <taxon>Actinomycetota</taxon>
        <taxon>Actinomycetes</taxon>
        <taxon>Propionibacteriales</taxon>
        <taxon>Nocardioidaceae</taxon>
        <taxon>Nocardioides</taxon>
    </lineage>
</organism>
<evidence type="ECO:0000313" key="1">
    <source>
        <dbReference type="EMBL" id="RYB90996.1"/>
    </source>
</evidence>